<evidence type="ECO:0000313" key="5">
    <source>
        <dbReference type="Proteomes" id="UP001291912"/>
    </source>
</evidence>
<feature type="domain" description="Soluble ligand binding" evidence="3">
    <location>
        <begin position="61"/>
        <end position="113"/>
    </location>
</feature>
<accession>A0ABU5N812</accession>
<dbReference type="InterPro" id="IPR010994">
    <property type="entry name" value="RuvA_2-like"/>
</dbReference>
<dbReference type="RefSeq" id="WP_322597610.1">
    <property type="nucleotide sequence ID" value="NZ_BAAAPT010000002.1"/>
</dbReference>
<keyword evidence="2" id="KW-1133">Transmembrane helix</keyword>
<dbReference type="EMBL" id="JAWJYN010000002">
    <property type="protein sequence ID" value="MDZ8162247.1"/>
    <property type="molecule type" value="Genomic_DNA"/>
</dbReference>
<evidence type="ECO:0000256" key="2">
    <source>
        <dbReference type="SAM" id="Phobius"/>
    </source>
</evidence>
<feature type="region of interest" description="Disordered" evidence="1">
    <location>
        <begin position="112"/>
        <end position="139"/>
    </location>
</feature>
<comment type="caution">
    <text evidence="4">The sequence shown here is derived from an EMBL/GenBank/DDBJ whole genome shotgun (WGS) entry which is preliminary data.</text>
</comment>
<gene>
    <name evidence="4" type="ORF">R2Q92_10400</name>
</gene>
<proteinExistence type="predicted"/>
<keyword evidence="2" id="KW-0812">Transmembrane</keyword>
<feature type="transmembrane region" description="Helical" evidence="2">
    <location>
        <begin position="12"/>
        <end position="35"/>
    </location>
</feature>
<keyword evidence="5" id="KW-1185">Reference proteome</keyword>
<dbReference type="Gene3D" id="1.10.150.320">
    <property type="entry name" value="Photosystem II 12 kDa extrinsic protein"/>
    <property type="match status" value="1"/>
</dbReference>
<evidence type="ECO:0000313" key="4">
    <source>
        <dbReference type="EMBL" id="MDZ8162247.1"/>
    </source>
</evidence>
<dbReference type="Pfam" id="PF10531">
    <property type="entry name" value="SLBB"/>
    <property type="match status" value="1"/>
</dbReference>
<dbReference type="PANTHER" id="PTHR21180:SF32">
    <property type="entry name" value="ENDONUCLEASE_EXONUCLEASE_PHOSPHATASE FAMILY DOMAIN-CONTAINING PROTEIN 1"/>
    <property type="match status" value="1"/>
</dbReference>
<dbReference type="SUPFAM" id="SSF47781">
    <property type="entry name" value="RuvA domain 2-like"/>
    <property type="match status" value="1"/>
</dbReference>
<reference evidence="4 5" key="1">
    <citation type="submission" date="2023-10" db="EMBL/GenBank/DDBJ databases">
        <title>Microbacterium xanthum sp. nov., isolated from seaweed.</title>
        <authorList>
            <person name="Lee S.D."/>
        </authorList>
    </citation>
    <scope>NUCLEOTIDE SEQUENCE [LARGE SCALE GENOMIC DNA]</scope>
    <source>
        <strain evidence="4 5">KCTC 19124</strain>
    </source>
</reference>
<dbReference type="Gene3D" id="3.10.560.10">
    <property type="entry name" value="Outer membrane lipoprotein wza domain like"/>
    <property type="match status" value="1"/>
</dbReference>
<name>A0ABU5N812_9MICO</name>
<organism evidence="4 5">
    <name type="scientific">Microbacterium aquimaris</name>
    <dbReference type="NCBI Taxonomy" id="459816"/>
    <lineage>
        <taxon>Bacteria</taxon>
        <taxon>Bacillati</taxon>
        <taxon>Actinomycetota</taxon>
        <taxon>Actinomycetes</taxon>
        <taxon>Micrococcales</taxon>
        <taxon>Microbacteriaceae</taxon>
        <taxon>Microbacterium</taxon>
    </lineage>
</organism>
<dbReference type="GO" id="GO:0003677">
    <property type="term" value="F:DNA binding"/>
    <property type="evidence" value="ECO:0007669"/>
    <property type="project" value="UniProtKB-KW"/>
</dbReference>
<dbReference type="PANTHER" id="PTHR21180">
    <property type="entry name" value="ENDONUCLEASE/EXONUCLEASE/PHOSPHATASE FAMILY DOMAIN-CONTAINING PROTEIN 1"/>
    <property type="match status" value="1"/>
</dbReference>
<keyword evidence="4" id="KW-0238">DNA-binding</keyword>
<dbReference type="Pfam" id="PF12836">
    <property type="entry name" value="HHH_3"/>
    <property type="match status" value="1"/>
</dbReference>
<dbReference type="InterPro" id="IPR019554">
    <property type="entry name" value="Soluble_ligand-bd"/>
</dbReference>
<sequence>MTRTPETPTARRWGVGGLVALVLGALAVTVAVGLIRGAATPVEPVPVEPAATAAPAASGLYIHVSGAVAKPGLYVLEPDARVMDAIAAAGGLTGDGDSAAVNLARPLGDGEQLHVPEIGESPSPPTSAGEGGGPVDLNTADVTTLETLPGIGPALGARIVAWREQNGRFGSVEDLLAVAGIGEKVLAGLRDLVVV</sequence>
<keyword evidence="2" id="KW-0472">Membrane</keyword>
<dbReference type="InterPro" id="IPR051675">
    <property type="entry name" value="Endo/Exo/Phosphatase_dom_1"/>
</dbReference>
<evidence type="ECO:0000256" key="1">
    <source>
        <dbReference type="SAM" id="MobiDB-lite"/>
    </source>
</evidence>
<dbReference type="Proteomes" id="UP001291912">
    <property type="component" value="Unassembled WGS sequence"/>
</dbReference>
<protein>
    <submittedName>
        <fullName evidence="4">ComEA family DNA-binding protein</fullName>
    </submittedName>
</protein>
<evidence type="ECO:0000259" key="3">
    <source>
        <dbReference type="Pfam" id="PF10531"/>
    </source>
</evidence>